<keyword evidence="2" id="KW-1003">Cell membrane</keyword>
<dbReference type="EMBL" id="RZGY01000001">
    <property type="protein sequence ID" value="RUQ85765.1"/>
    <property type="molecule type" value="Genomic_DNA"/>
</dbReference>
<proteinExistence type="predicted"/>
<evidence type="ECO:0000256" key="4">
    <source>
        <dbReference type="ARBA" id="ARBA00022989"/>
    </source>
</evidence>
<dbReference type="EMBL" id="PYAU01000001">
    <property type="protein sequence ID" value="PSL39865.1"/>
    <property type="molecule type" value="Genomic_DNA"/>
</dbReference>
<dbReference type="PANTHER" id="PTHR35007:SF2">
    <property type="entry name" value="PILUS ASSEMBLE PROTEIN"/>
    <property type="match status" value="1"/>
</dbReference>
<keyword evidence="11" id="KW-1185">Reference proteome</keyword>
<accession>A0A2P8H0X8</accession>
<reference evidence="8 10" key="1">
    <citation type="submission" date="2018-03" db="EMBL/GenBank/DDBJ databases">
        <title>Genomic Encyclopedia of Archaeal and Bacterial Type Strains, Phase II (KMG-II): from individual species to whole genera.</title>
        <authorList>
            <person name="Goeker M."/>
        </authorList>
    </citation>
    <scope>NUCLEOTIDE SEQUENCE [LARGE SCALE GENOMIC DNA]</scope>
    <source>
        <strain evidence="8 10">DSM 21548</strain>
    </source>
</reference>
<keyword evidence="5 6" id="KW-0472">Membrane</keyword>
<feature type="transmembrane region" description="Helical" evidence="6">
    <location>
        <begin position="282"/>
        <end position="308"/>
    </location>
</feature>
<dbReference type="OrthoDB" id="5185234at2"/>
<evidence type="ECO:0000313" key="10">
    <source>
        <dbReference type="Proteomes" id="UP000241203"/>
    </source>
</evidence>
<sequence length="312" mass="32906">MIASAPWALLLGAALGLGLWTLVSITPRIGSPRLTDRVAPYVVDVSEEARALMDRPTGDPVAVVWGLLSPVFGRFAGTLSVVLASNDTIALRLSQRGSHLDVPAFRRRQLLGAVLGLAIGALPVLAALLAGVLPPIVLGALPLIGAFGGALTCEWELARAAKRRIDRLEQELPTVLGFLSLSLSAGEGILDAMRRVATVSSGEFAAEFRRVVADVGSGTPLSRALIELSDRIRVPSLTRTVEQLTGALERGSPLAETLRAQASDARVEGKRRLLESAGKKEVAMLVPLVFLILPLSVAFAVLPGLLVLRTGF</sequence>
<comment type="caution">
    <text evidence="8">The sequence shown here is derived from an EMBL/GenBank/DDBJ whole genome shotgun (WGS) entry which is preliminary data.</text>
</comment>
<dbReference type="PANTHER" id="PTHR35007">
    <property type="entry name" value="INTEGRAL MEMBRANE PROTEIN-RELATED"/>
    <property type="match status" value="1"/>
</dbReference>
<dbReference type="GO" id="GO:0005886">
    <property type="term" value="C:plasma membrane"/>
    <property type="evidence" value="ECO:0007669"/>
    <property type="project" value="UniProtKB-SubCell"/>
</dbReference>
<protein>
    <submittedName>
        <fullName evidence="8">Tight adherence protein C</fullName>
    </submittedName>
    <submittedName>
        <fullName evidence="9">Type II secretion system F family protein</fullName>
    </submittedName>
</protein>
<evidence type="ECO:0000256" key="3">
    <source>
        <dbReference type="ARBA" id="ARBA00022692"/>
    </source>
</evidence>
<feature type="transmembrane region" description="Helical" evidence="6">
    <location>
        <begin position="110"/>
        <end position="130"/>
    </location>
</feature>
<comment type="subcellular location">
    <subcellularLocation>
        <location evidence="1">Cell membrane</location>
        <topology evidence="1">Multi-pass membrane protein</topology>
    </subcellularLocation>
</comment>
<reference evidence="9 11" key="2">
    <citation type="submission" date="2018-12" db="EMBL/GenBank/DDBJ databases">
        <authorList>
            <person name="hu s."/>
            <person name="Xu Y."/>
            <person name="Xu B."/>
            <person name="Li F."/>
        </authorList>
    </citation>
    <scope>NUCLEOTIDE SEQUENCE [LARGE SCALE GENOMIC DNA]</scope>
    <source>
        <strain evidence="9 11">KSW2-17</strain>
    </source>
</reference>
<organism evidence="8 10">
    <name type="scientific">Labedella gwakjiensis</name>
    <dbReference type="NCBI Taxonomy" id="390269"/>
    <lineage>
        <taxon>Bacteria</taxon>
        <taxon>Bacillati</taxon>
        <taxon>Actinomycetota</taxon>
        <taxon>Actinomycetes</taxon>
        <taxon>Micrococcales</taxon>
        <taxon>Microbacteriaceae</taxon>
        <taxon>Labedella</taxon>
    </lineage>
</organism>
<dbReference type="RefSeq" id="WP_106565199.1">
    <property type="nucleotide sequence ID" value="NZ_PYAU01000001.1"/>
</dbReference>
<evidence type="ECO:0000259" key="7">
    <source>
        <dbReference type="Pfam" id="PF00482"/>
    </source>
</evidence>
<evidence type="ECO:0000256" key="1">
    <source>
        <dbReference type="ARBA" id="ARBA00004651"/>
    </source>
</evidence>
<name>A0A2P8H0X8_9MICO</name>
<dbReference type="Proteomes" id="UP000241203">
    <property type="component" value="Unassembled WGS sequence"/>
</dbReference>
<dbReference type="InterPro" id="IPR018076">
    <property type="entry name" value="T2SS_GspF_dom"/>
</dbReference>
<keyword evidence="3 6" id="KW-0812">Transmembrane</keyword>
<evidence type="ECO:0000256" key="6">
    <source>
        <dbReference type="SAM" id="Phobius"/>
    </source>
</evidence>
<evidence type="ECO:0000256" key="5">
    <source>
        <dbReference type="ARBA" id="ARBA00023136"/>
    </source>
</evidence>
<dbReference type="InterPro" id="IPR042094">
    <property type="entry name" value="T2SS_GspF_sf"/>
</dbReference>
<evidence type="ECO:0000313" key="8">
    <source>
        <dbReference type="EMBL" id="PSL39865.1"/>
    </source>
</evidence>
<feature type="transmembrane region" description="Helical" evidence="6">
    <location>
        <begin position="136"/>
        <end position="157"/>
    </location>
</feature>
<evidence type="ECO:0000313" key="11">
    <source>
        <dbReference type="Proteomes" id="UP000268291"/>
    </source>
</evidence>
<dbReference type="Proteomes" id="UP000268291">
    <property type="component" value="Unassembled WGS sequence"/>
</dbReference>
<dbReference type="AlphaFoldDB" id="A0A2P8H0X8"/>
<dbReference type="Gene3D" id="1.20.81.30">
    <property type="entry name" value="Type II secretion system (T2SS), domain F"/>
    <property type="match status" value="1"/>
</dbReference>
<feature type="domain" description="Type II secretion system protein GspF" evidence="7">
    <location>
        <begin position="178"/>
        <end position="300"/>
    </location>
</feature>
<dbReference type="Pfam" id="PF00482">
    <property type="entry name" value="T2SSF"/>
    <property type="match status" value="1"/>
</dbReference>
<feature type="transmembrane region" description="Helical" evidence="6">
    <location>
        <begin position="62"/>
        <end position="89"/>
    </location>
</feature>
<evidence type="ECO:0000313" key="9">
    <source>
        <dbReference type="EMBL" id="RUQ85765.1"/>
    </source>
</evidence>
<evidence type="ECO:0000256" key="2">
    <source>
        <dbReference type="ARBA" id="ARBA00022475"/>
    </source>
</evidence>
<keyword evidence="4 6" id="KW-1133">Transmembrane helix</keyword>
<gene>
    <name evidence="8" type="ORF">CLV49_3518</name>
    <name evidence="9" type="ORF">ELQ93_01665</name>
</gene>